<evidence type="ECO:0000256" key="1">
    <source>
        <dbReference type="SAM" id="Coils"/>
    </source>
</evidence>
<sequence>MEKVINLLSEIEEKADEIMKRANEEKMELHKKLEEDIKQLDNSIAADKADRIHALQAQINKELAEERQALINDCNKQLEHMESQYQHNHDALVNKIFLSLIQS</sequence>
<dbReference type="AlphaFoldDB" id="A0A1I5HS56"/>
<dbReference type="OrthoDB" id="1910836at2"/>
<keyword evidence="1" id="KW-0175">Coiled coil</keyword>
<organism evidence="2 3">
    <name type="scientific">Anaerocolumna aminovalerica</name>
    <dbReference type="NCBI Taxonomy" id="1527"/>
    <lineage>
        <taxon>Bacteria</taxon>
        <taxon>Bacillati</taxon>
        <taxon>Bacillota</taxon>
        <taxon>Clostridia</taxon>
        <taxon>Lachnospirales</taxon>
        <taxon>Lachnospiraceae</taxon>
        <taxon>Anaerocolumna</taxon>
    </lineage>
</organism>
<accession>A0A1I5HS56</accession>
<name>A0A1I5HS56_9FIRM</name>
<dbReference type="RefSeq" id="WP_091687820.1">
    <property type="nucleotide sequence ID" value="NZ_BAABFM010000025.1"/>
</dbReference>
<evidence type="ECO:0000313" key="2">
    <source>
        <dbReference type="EMBL" id="SFO51122.1"/>
    </source>
</evidence>
<dbReference type="EMBL" id="FOWD01000034">
    <property type="protein sequence ID" value="SFO51122.1"/>
    <property type="molecule type" value="Genomic_DNA"/>
</dbReference>
<dbReference type="Gene3D" id="1.20.5.2950">
    <property type="match status" value="1"/>
</dbReference>
<dbReference type="STRING" id="1527.SAMN04489757_1344"/>
<reference evidence="2 3" key="1">
    <citation type="submission" date="2016-10" db="EMBL/GenBank/DDBJ databases">
        <authorList>
            <person name="de Groot N.N."/>
        </authorList>
    </citation>
    <scope>NUCLEOTIDE SEQUENCE [LARGE SCALE GENOMIC DNA]</scope>
    <source>
        <strain evidence="2 3">DSM 1283</strain>
    </source>
</reference>
<keyword evidence="3" id="KW-1185">Reference proteome</keyword>
<evidence type="ECO:0000313" key="3">
    <source>
        <dbReference type="Proteomes" id="UP000198806"/>
    </source>
</evidence>
<gene>
    <name evidence="2" type="ORF">SAMN04489757_1344</name>
</gene>
<dbReference type="Proteomes" id="UP000198806">
    <property type="component" value="Unassembled WGS sequence"/>
</dbReference>
<protein>
    <submittedName>
        <fullName evidence="2">Uncharacterized protein</fullName>
    </submittedName>
</protein>
<proteinExistence type="predicted"/>
<feature type="coiled-coil region" evidence="1">
    <location>
        <begin position="1"/>
        <end position="84"/>
    </location>
</feature>